<proteinExistence type="predicted"/>
<feature type="transmembrane region" description="Helical" evidence="1">
    <location>
        <begin position="71"/>
        <end position="89"/>
    </location>
</feature>
<keyword evidence="1" id="KW-0812">Transmembrane</keyword>
<evidence type="ECO:0000256" key="1">
    <source>
        <dbReference type="SAM" id="Phobius"/>
    </source>
</evidence>
<dbReference type="EMBL" id="JH711585">
    <property type="protein sequence ID" value="EIW76819.1"/>
    <property type="molecule type" value="Genomic_DNA"/>
</dbReference>
<reference evidence="4" key="1">
    <citation type="journal article" date="2012" name="Science">
        <title>The Paleozoic origin of enzymatic lignin decomposition reconstructed from 31 fungal genomes.</title>
        <authorList>
            <person name="Floudas D."/>
            <person name="Binder M."/>
            <person name="Riley R."/>
            <person name="Barry K."/>
            <person name="Blanchette R.A."/>
            <person name="Henrissat B."/>
            <person name="Martinez A.T."/>
            <person name="Otillar R."/>
            <person name="Spatafora J.W."/>
            <person name="Yadav J.S."/>
            <person name="Aerts A."/>
            <person name="Benoit I."/>
            <person name="Boyd A."/>
            <person name="Carlson A."/>
            <person name="Copeland A."/>
            <person name="Coutinho P.M."/>
            <person name="de Vries R.P."/>
            <person name="Ferreira P."/>
            <person name="Findley K."/>
            <person name="Foster B."/>
            <person name="Gaskell J."/>
            <person name="Glotzer D."/>
            <person name="Gorecki P."/>
            <person name="Heitman J."/>
            <person name="Hesse C."/>
            <person name="Hori C."/>
            <person name="Igarashi K."/>
            <person name="Jurgens J.A."/>
            <person name="Kallen N."/>
            <person name="Kersten P."/>
            <person name="Kohler A."/>
            <person name="Kuees U."/>
            <person name="Kumar T.K.A."/>
            <person name="Kuo A."/>
            <person name="LaButti K."/>
            <person name="Larrondo L.F."/>
            <person name="Lindquist E."/>
            <person name="Ling A."/>
            <person name="Lombard V."/>
            <person name="Lucas S."/>
            <person name="Lundell T."/>
            <person name="Martin R."/>
            <person name="McLaughlin D.J."/>
            <person name="Morgenstern I."/>
            <person name="Morin E."/>
            <person name="Murat C."/>
            <person name="Nagy L.G."/>
            <person name="Nolan M."/>
            <person name="Ohm R.A."/>
            <person name="Patyshakuliyeva A."/>
            <person name="Rokas A."/>
            <person name="Ruiz-Duenas F.J."/>
            <person name="Sabat G."/>
            <person name="Salamov A."/>
            <person name="Samejima M."/>
            <person name="Schmutz J."/>
            <person name="Slot J.C."/>
            <person name="St John F."/>
            <person name="Stenlid J."/>
            <person name="Sun H."/>
            <person name="Sun S."/>
            <person name="Syed K."/>
            <person name="Tsang A."/>
            <person name="Wiebenga A."/>
            <person name="Young D."/>
            <person name="Pisabarro A."/>
            <person name="Eastwood D.C."/>
            <person name="Martin F."/>
            <person name="Cullen D."/>
            <person name="Grigoriev I.V."/>
            <person name="Hibbett D.S."/>
        </authorList>
    </citation>
    <scope>NUCLEOTIDE SEQUENCE [LARGE SCALE GENOMIC DNA]</scope>
    <source>
        <strain evidence="4">RWD-64-598 SS2</strain>
    </source>
</reference>
<dbReference type="Pfam" id="PF24535">
    <property type="entry name" value="DUF7598"/>
    <property type="match status" value="1"/>
</dbReference>
<keyword evidence="1" id="KW-0472">Membrane</keyword>
<evidence type="ECO:0000313" key="4">
    <source>
        <dbReference type="Proteomes" id="UP000053558"/>
    </source>
</evidence>
<dbReference type="OrthoDB" id="5327148at2759"/>
<sequence length="229" mass="25105">MFLPPRAYVFIGLNIARALSIVALLLVFASSIVVMVDDIKAVNVFENGGGNQTSQDYIDNSTVPDQTGGPFWAVLNRLLILAQTVVLVFSEIEWPLSFFDRFFPVLGSEFGLGALGFMQCLIGASVLSHFVDTFPLVAAFFLFSVGCLNILLGLIFREHAKSKRSIFSFRERTKNVLPTTHDFGISNEKSYGPPERALSGRSGHGFGRQAEMQAAYNGFALREPEAAAQ</sequence>
<dbReference type="GeneID" id="19198832"/>
<evidence type="ECO:0000259" key="2">
    <source>
        <dbReference type="Pfam" id="PF24535"/>
    </source>
</evidence>
<evidence type="ECO:0000313" key="3">
    <source>
        <dbReference type="EMBL" id="EIW76819.1"/>
    </source>
</evidence>
<organism evidence="3 4">
    <name type="scientific">Coniophora puteana (strain RWD-64-598)</name>
    <name type="common">Brown rot fungus</name>
    <dbReference type="NCBI Taxonomy" id="741705"/>
    <lineage>
        <taxon>Eukaryota</taxon>
        <taxon>Fungi</taxon>
        <taxon>Dikarya</taxon>
        <taxon>Basidiomycota</taxon>
        <taxon>Agaricomycotina</taxon>
        <taxon>Agaricomycetes</taxon>
        <taxon>Agaricomycetidae</taxon>
        <taxon>Boletales</taxon>
        <taxon>Coniophorineae</taxon>
        <taxon>Coniophoraceae</taxon>
        <taxon>Coniophora</taxon>
    </lineage>
</organism>
<dbReference type="RefSeq" id="XP_007773147.1">
    <property type="nucleotide sequence ID" value="XM_007774957.1"/>
</dbReference>
<comment type="caution">
    <text evidence="3">The sequence shown here is derived from an EMBL/GenBank/DDBJ whole genome shotgun (WGS) entry which is preliminary data.</text>
</comment>
<dbReference type="InterPro" id="IPR056019">
    <property type="entry name" value="DUF7598"/>
</dbReference>
<keyword evidence="1" id="KW-1133">Transmembrane helix</keyword>
<dbReference type="AlphaFoldDB" id="A0A5M3MC79"/>
<name>A0A5M3MC79_CONPW</name>
<feature type="transmembrane region" description="Helical" evidence="1">
    <location>
        <begin position="110"/>
        <end position="130"/>
    </location>
</feature>
<accession>A0A5M3MC79</accession>
<feature type="transmembrane region" description="Helical" evidence="1">
    <location>
        <begin position="7"/>
        <end position="36"/>
    </location>
</feature>
<keyword evidence="4" id="KW-1185">Reference proteome</keyword>
<dbReference type="OMA" id="GMGFGRQ"/>
<protein>
    <recommendedName>
        <fullName evidence="2">DUF7598 domain-containing protein</fullName>
    </recommendedName>
</protein>
<gene>
    <name evidence="3" type="ORF">CONPUDRAFT_110455</name>
</gene>
<dbReference type="Proteomes" id="UP000053558">
    <property type="component" value="Unassembled WGS sequence"/>
</dbReference>
<feature type="domain" description="DUF7598" evidence="2">
    <location>
        <begin position="71"/>
        <end position="130"/>
    </location>
</feature>
<dbReference type="KEGG" id="cput:CONPUDRAFT_110455"/>
<feature type="transmembrane region" description="Helical" evidence="1">
    <location>
        <begin position="136"/>
        <end position="156"/>
    </location>
</feature>